<dbReference type="AlphaFoldDB" id="A0A521ADK1"/>
<dbReference type="Gene3D" id="1.25.40.10">
    <property type="entry name" value="Tetratricopeptide repeat domain"/>
    <property type="match status" value="1"/>
</dbReference>
<protein>
    <submittedName>
        <fullName evidence="1">Uncharacterized protein</fullName>
    </submittedName>
</protein>
<proteinExistence type="predicted"/>
<dbReference type="SUPFAM" id="SSF48439">
    <property type="entry name" value="Protein prenylyltransferase"/>
    <property type="match status" value="1"/>
</dbReference>
<accession>A0A521ADK1</accession>
<name>A0A521ADK1_9SPHI</name>
<evidence type="ECO:0000313" key="1">
    <source>
        <dbReference type="EMBL" id="SMO32892.1"/>
    </source>
</evidence>
<dbReference type="InterPro" id="IPR011990">
    <property type="entry name" value="TPR-like_helical_dom_sf"/>
</dbReference>
<evidence type="ECO:0000313" key="2">
    <source>
        <dbReference type="Proteomes" id="UP000320300"/>
    </source>
</evidence>
<sequence length="149" mass="17528">MFNPHQMSVKQSIKSKQQFDSALALEKSGDPQGALKLYRKSVTTDPSNSHAWNRQMIIYRKNRSKEEEVKLIKTAISEYQSTVQSRQEEWLKEHRQKADSTRELASLLGMLEPSGLPKKYDKILEQWQTRLYLLEYRIKNSRKKKKASK</sequence>
<dbReference type="Proteomes" id="UP000320300">
    <property type="component" value="Unassembled WGS sequence"/>
</dbReference>
<keyword evidence="2" id="KW-1185">Reference proteome</keyword>
<dbReference type="EMBL" id="FXTN01000001">
    <property type="protein sequence ID" value="SMO32892.1"/>
    <property type="molecule type" value="Genomic_DNA"/>
</dbReference>
<reference evidence="1 2" key="1">
    <citation type="submission" date="2017-05" db="EMBL/GenBank/DDBJ databases">
        <authorList>
            <person name="Varghese N."/>
            <person name="Submissions S."/>
        </authorList>
    </citation>
    <scope>NUCLEOTIDE SEQUENCE [LARGE SCALE GENOMIC DNA]</scope>
    <source>
        <strain evidence="1 2">DSM 19036</strain>
    </source>
</reference>
<gene>
    <name evidence="1" type="ORF">SAMN06265348_10181</name>
</gene>
<organism evidence="1 2">
    <name type="scientific">Pedobacter westerhofensis</name>
    <dbReference type="NCBI Taxonomy" id="425512"/>
    <lineage>
        <taxon>Bacteria</taxon>
        <taxon>Pseudomonadati</taxon>
        <taxon>Bacteroidota</taxon>
        <taxon>Sphingobacteriia</taxon>
        <taxon>Sphingobacteriales</taxon>
        <taxon>Sphingobacteriaceae</taxon>
        <taxon>Pedobacter</taxon>
    </lineage>
</organism>